<keyword evidence="2" id="KW-1185">Reference proteome</keyword>
<name>A0ABN1CMA1_9ACTN</name>
<accession>A0ABN1CMA1</accession>
<evidence type="ECO:0000313" key="1">
    <source>
        <dbReference type="EMBL" id="GAA0521994.1"/>
    </source>
</evidence>
<sequence length="84" mass="9115">MASKRFRRAAGGEPAEFMSYEVTGRVEIGGQQRDGGERLGRCRVPDPDAVQHPLERYGPMDALVDALQDRLIGGRGRLPGLPPG</sequence>
<evidence type="ECO:0000313" key="2">
    <source>
        <dbReference type="Proteomes" id="UP001501576"/>
    </source>
</evidence>
<dbReference type="EMBL" id="BAAABZ010000014">
    <property type="protein sequence ID" value="GAA0521994.1"/>
    <property type="molecule type" value="Genomic_DNA"/>
</dbReference>
<comment type="caution">
    <text evidence="1">The sequence shown here is derived from an EMBL/GenBank/DDBJ whole genome shotgun (WGS) entry which is preliminary data.</text>
</comment>
<reference evidence="1 2" key="1">
    <citation type="journal article" date="2019" name="Int. J. Syst. Evol. Microbiol.">
        <title>The Global Catalogue of Microorganisms (GCM) 10K type strain sequencing project: providing services to taxonomists for standard genome sequencing and annotation.</title>
        <authorList>
            <consortium name="The Broad Institute Genomics Platform"/>
            <consortium name="The Broad Institute Genome Sequencing Center for Infectious Disease"/>
            <person name="Wu L."/>
            <person name="Ma J."/>
        </authorList>
    </citation>
    <scope>NUCLEOTIDE SEQUENCE [LARGE SCALE GENOMIC DNA]</scope>
    <source>
        <strain evidence="1 2">JCM 5052</strain>
    </source>
</reference>
<proteinExistence type="predicted"/>
<dbReference type="Proteomes" id="UP001501576">
    <property type="component" value="Unassembled WGS sequence"/>
</dbReference>
<gene>
    <name evidence="1" type="ORF">GCM10010390_25260</name>
</gene>
<protein>
    <submittedName>
        <fullName evidence="1">Uncharacterized protein</fullName>
    </submittedName>
</protein>
<organism evidence="1 2">
    <name type="scientific">Streptomyces mordarskii</name>
    <dbReference type="NCBI Taxonomy" id="1226758"/>
    <lineage>
        <taxon>Bacteria</taxon>
        <taxon>Bacillati</taxon>
        <taxon>Actinomycetota</taxon>
        <taxon>Actinomycetes</taxon>
        <taxon>Kitasatosporales</taxon>
        <taxon>Streptomycetaceae</taxon>
        <taxon>Streptomyces</taxon>
    </lineage>
</organism>